<dbReference type="PANTHER" id="PTHR43673">
    <property type="entry name" value="NAD(P)H NITROREDUCTASE YDGI-RELATED"/>
    <property type="match status" value="1"/>
</dbReference>
<dbReference type="SUPFAM" id="SSF55469">
    <property type="entry name" value="FMN-dependent nitroreductase-like"/>
    <property type="match status" value="1"/>
</dbReference>
<accession>A0A7W5FRR8</accession>
<organism evidence="4 5">
    <name type="scientific">Paenibacillus phyllosphaerae</name>
    <dbReference type="NCBI Taxonomy" id="274593"/>
    <lineage>
        <taxon>Bacteria</taxon>
        <taxon>Bacillati</taxon>
        <taxon>Bacillota</taxon>
        <taxon>Bacilli</taxon>
        <taxon>Bacillales</taxon>
        <taxon>Paenibacillaceae</taxon>
        <taxon>Paenibacillus</taxon>
    </lineage>
</organism>
<evidence type="ECO:0000313" key="5">
    <source>
        <dbReference type="Proteomes" id="UP000570361"/>
    </source>
</evidence>
<gene>
    <name evidence="4" type="ORF">FHS18_006704</name>
</gene>
<feature type="domain" description="Nitroreductase" evidence="3">
    <location>
        <begin position="35"/>
        <end position="89"/>
    </location>
</feature>
<sequence>MSHMDVNEQKALFELTEEVKAHRQPEHPVNSLFVNRWSPRSFASTPVAEDTLETILEAARWAPSALNLQPWRFIVAKDQQQLDLFKEFILPGNRGWTDHAPVLLLIASHPLRDSGEPNGAHAFDAGAAWMSLALQARALGLVTHAAGGFDRTKAREVLEIPAELELHAVIALGYQGGLDTLDEKFHARELPSGRRPIAESVIEAKAKA</sequence>
<keyword evidence="2" id="KW-0560">Oxidoreductase</keyword>
<feature type="domain" description="Nitroreductase" evidence="3">
    <location>
        <begin position="92"/>
        <end position="174"/>
    </location>
</feature>
<dbReference type="RefSeq" id="WP_183604614.1">
    <property type="nucleotide sequence ID" value="NZ_JACHXK010000036.1"/>
</dbReference>
<dbReference type="CDD" id="cd02138">
    <property type="entry name" value="TdsD-like"/>
    <property type="match status" value="1"/>
</dbReference>
<dbReference type="Gene3D" id="3.40.109.10">
    <property type="entry name" value="NADH Oxidase"/>
    <property type="match status" value="1"/>
</dbReference>
<reference evidence="4 5" key="1">
    <citation type="submission" date="2020-08" db="EMBL/GenBank/DDBJ databases">
        <title>Genomic Encyclopedia of Type Strains, Phase III (KMG-III): the genomes of soil and plant-associated and newly described type strains.</title>
        <authorList>
            <person name="Whitman W."/>
        </authorList>
    </citation>
    <scope>NUCLEOTIDE SEQUENCE [LARGE SCALE GENOMIC DNA]</scope>
    <source>
        <strain evidence="4 5">CECT 5862</strain>
    </source>
</reference>
<dbReference type="GO" id="GO:0016491">
    <property type="term" value="F:oxidoreductase activity"/>
    <property type="evidence" value="ECO:0007669"/>
    <property type="project" value="UniProtKB-KW"/>
</dbReference>
<comment type="similarity">
    <text evidence="1">Belongs to the nitroreductase family.</text>
</comment>
<dbReference type="Proteomes" id="UP000570361">
    <property type="component" value="Unassembled WGS sequence"/>
</dbReference>
<proteinExistence type="inferred from homology"/>
<evidence type="ECO:0000259" key="3">
    <source>
        <dbReference type="Pfam" id="PF00881"/>
    </source>
</evidence>
<dbReference type="PANTHER" id="PTHR43673:SF10">
    <property type="entry name" value="NADH DEHYDROGENASE_NAD(P)H NITROREDUCTASE XCC3605-RELATED"/>
    <property type="match status" value="1"/>
</dbReference>
<dbReference type="EMBL" id="JACHXK010000036">
    <property type="protein sequence ID" value="MBB3114582.1"/>
    <property type="molecule type" value="Genomic_DNA"/>
</dbReference>
<dbReference type="InterPro" id="IPR029479">
    <property type="entry name" value="Nitroreductase"/>
</dbReference>
<protein>
    <submittedName>
        <fullName evidence="4">Nitroreductase</fullName>
    </submittedName>
</protein>
<evidence type="ECO:0000313" key="4">
    <source>
        <dbReference type="EMBL" id="MBB3114582.1"/>
    </source>
</evidence>
<comment type="caution">
    <text evidence="4">The sequence shown here is derived from an EMBL/GenBank/DDBJ whole genome shotgun (WGS) entry which is preliminary data.</text>
</comment>
<dbReference type="AlphaFoldDB" id="A0A7W5FRR8"/>
<dbReference type="InterPro" id="IPR000415">
    <property type="entry name" value="Nitroreductase-like"/>
</dbReference>
<evidence type="ECO:0000256" key="1">
    <source>
        <dbReference type="ARBA" id="ARBA00007118"/>
    </source>
</evidence>
<dbReference type="Pfam" id="PF00881">
    <property type="entry name" value="Nitroreductase"/>
    <property type="match status" value="2"/>
</dbReference>
<name>A0A7W5FRR8_9BACL</name>
<evidence type="ECO:0000256" key="2">
    <source>
        <dbReference type="ARBA" id="ARBA00023002"/>
    </source>
</evidence>
<keyword evidence="5" id="KW-1185">Reference proteome</keyword>